<evidence type="ECO:0000313" key="3">
    <source>
        <dbReference type="EMBL" id="TDC48549.1"/>
    </source>
</evidence>
<dbReference type="CDD" id="cd06260">
    <property type="entry name" value="DUF820-like"/>
    <property type="match status" value="1"/>
</dbReference>
<dbReference type="GO" id="GO:0004519">
    <property type="term" value="F:endonuclease activity"/>
    <property type="evidence" value="ECO:0007669"/>
    <property type="project" value="UniProtKB-KW"/>
</dbReference>
<protein>
    <submittedName>
        <fullName evidence="3">Uma2 family endonuclease</fullName>
    </submittedName>
</protein>
<gene>
    <name evidence="3" type="ORF">E1212_20815</name>
</gene>
<dbReference type="EMBL" id="SMKL01000054">
    <property type="protein sequence ID" value="TDC48549.1"/>
    <property type="molecule type" value="Genomic_DNA"/>
</dbReference>
<dbReference type="Pfam" id="PF05685">
    <property type="entry name" value="Uma2"/>
    <property type="match status" value="1"/>
</dbReference>
<dbReference type="AlphaFoldDB" id="A0A4R4RI63"/>
<comment type="caution">
    <text evidence="3">The sequence shown here is derived from an EMBL/GenBank/DDBJ whole genome shotgun (WGS) entry which is preliminary data.</text>
</comment>
<keyword evidence="3" id="KW-0540">Nuclease</keyword>
<dbReference type="PANTHER" id="PTHR35400">
    <property type="entry name" value="SLR1083 PROTEIN"/>
    <property type="match status" value="1"/>
</dbReference>
<dbReference type="InterPro" id="IPR012296">
    <property type="entry name" value="Nuclease_put_TT1808"/>
</dbReference>
<evidence type="ECO:0000256" key="1">
    <source>
        <dbReference type="SAM" id="MobiDB-lite"/>
    </source>
</evidence>
<keyword evidence="3" id="KW-0378">Hydrolase</keyword>
<sequence length="226" mass="24071">MSRIARDVPAPAEPHRGVPVNASHVLDRTPGSPGYRTSDLHALPVDGPRYELIEGSLVVSPPPTGAETALSQCLANTLEVANRGSPLVVDRGQPVRIGEHDEVRPDIVVAHVSMAETTPIPADALMLVVEVVSQSSVLRDTATKRALYGVAGVPAYWIVLPQRSPVGVAVTELRLNEATGQYIVRTPPTSARFGTDHPWPVTVDVPALAEQWSALVLDAGRRGEEA</sequence>
<dbReference type="InterPro" id="IPR008538">
    <property type="entry name" value="Uma2"/>
</dbReference>
<reference evidence="3 4" key="1">
    <citation type="submission" date="2019-02" db="EMBL/GenBank/DDBJ databases">
        <title>Draft genome sequences of novel Actinobacteria.</title>
        <authorList>
            <person name="Sahin N."/>
            <person name="Ay H."/>
            <person name="Saygin H."/>
        </authorList>
    </citation>
    <scope>NUCLEOTIDE SEQUENCE [LARGE SCALE GENOMIC DNA]</scope>
    <source>
        <strain evidence="3 4">KC603</strain>
    </source>
</reference>
<keyword evidence="3" id="KW-0255">Endonuclease</keyword>
<feature type="domain" description="Putative restriction endonuclease" evidence="2">
    <location>
        <begin position="39"/>
        <end position="168"/>
    </location>
</feature>
<organism evidence="3 4">
    <name type="scientific">Jiangella ureilytica</name>
    <dbReference type="NCBI Taxonomy" id="2530374"/>
    <lineage>
        <taxon>Bacteria</taxon>
        <taxon>Bacillati</taxon>
        <taxon>Actinomycetota</taxon>
        <taxon>Actinomycetes</taxon>
        <taxon>Jiangellales</taxon>
        <taxon>Jiangellaceae</taxon>
        <taxon>Jiangella</taxon>
    </lineage>
</organism>
<evidence type="ECO:0000259" key="2">
    <source>
        <dbReference type="Pfam" id="PF05685"/>
    </source>
</evidence>
<name>A0A4R4RI63_9ACTN</name>
<dbReference type="SUPFAM" id="SSF52980">
    <property type="entry name" value="Restriction endonuclease-like"/>
    <property type="match status" value="1"/>
</dbReference>
<dbReference type="InterPro" id="IPR011335">
    <property type="entry name" value="Restrct_endonuc-II-like"/>
</dbReference>
<feature type="region of interest" description="Disordered" evidence="1">
    <location>
        <begin position="1"/>
        <end position="32"/>
    </location>
</feature>
<keyword evidence="4" id="KW-1185">Reference proteome</keyword>
<dbReference type="PANTHER" id="PTHR35400:SF3">
    <property type="entry name" value="SLL1072 PROTEIN"/>
    <property type="match status" value="1"/>
</dbReference>
<dbReference type="Gene3D" id="3.90.1570.10">
    <property type="entry name" value="tt1808, chain A"/>
    <property type="match status" value="1"/>
</dbReference>
<dbReference type="Proteomes" id="UP000295621">
    <property type="component" value="Unassembled WGS sequence"/>
</dbReference>
<evidence type="ECO:0000313" key="4">
    <source>
        <dbReference type="Proteomes" id="UP000295621"/>
    </source>
</evidence>
<accession>A0A4R4RI63</accession>
<proteinExistence type="predicted"/>
<dbReference type="OrthoDB" id="9799703at2"/>